<dbReference type="InterPro" id="IPR039564">
    <property type="entry name" value="Peptidase_C39-like"/>
</dbReference>
<dbReference type="Proteomes" id="UP000177026">
    <property type="component" value="Unassembled WGS sequence"/>
</dbReference>
<reference evidence="2 3" key="1">
    <citation type="journal article" date="2016" name="Nat. Commun.">
        <title>Thousands of microbial genomes shed light on interconnected biogeochemical processes in an aquifer system.</title>
        <authorList>
            <person name="Anantharaman K."/>
            <person name="Brown C.T."/>
            <person name="Hug L.A."/>
            <person name="Sharon I."/>
            <person name="Castelle C.J."/>
            <person name="Probst A.J."/>
            <person name="Thomas B.C."/>
            <person name="Singh A."/>
            <person name="Wilkins M.J."/>
            <person name="Karaoz U."/>
            <person name="Brodie E.L."/>
            <person name="Williams K.H."/>
            <person name="Hubbard S.S."/>
            <person name="Banfield J.F."/>
        </authorList>
    </citation>
    <scope>NUCLEOTIDE SEQUENCE [LARGE SCALE GENOMIC DNA]</scope>
</reference>
<evidence type="ECO:0000313" key="2">
    <source>
        <dbReference type="EMBL" id="OGK21698.1"/>
    </source>
</evidence>
<dbReference type="Pfam" id="PF13529">
    <property type="entry name" value="Peptidase_C39_2"/>
    <property type="match status" value="1"/>
</dbReference>
<dbReference type="SUPFAM" id="SSF54001">
    <property type="entry name" value="Cysteine proteinases"/>
    <property type="match status" value="1"/>
</dbReference>
<gene>
    <name evidence="2" type="ORF">A2866_04515</name>
</gene>
<feature type="domain" description="Peptidase C39-like" evidence="1">
    <location>
        <begin position="18"/>
        <end position="147"/>
    </location>
</feature>
<comment type="caution">
    <text evidence="2">The sequence shown here is derived from an EMBL/GenBank/DDBJ whole genome shotgun (WGS) entry which is preliminary data.</text>
</comment>
<dbReference type="AlphaFoldDB" id="A0A1F7GRP4"/>
<evidence type="ECO:0000313" key="3">
    <source>
        <dbReference type="Proteomes" id="UP000177026"/>
    </source>
</evidence>
<dbReference type="EMBL" id="MFZI01000013">
    <property type="protein sequence ID" value="OGK21698.1"/>
    <property type="molecule type" value="Genomic_DNA"/>
</dbReference>
<sequence>MEKLPTRFVLSIRPQEYLKQGLSHCGVYSVKAILSAYGRDLKKRPEDYHTSWFERLTGIALTRQYVANILQKNGLSTTVETARELSDEGKLNTLKQILSSNTPVLLSIGNGYRSDGSYNPIRARIIGHFITLWGYDDKKQVFYVYDSCVPKDRYDKTSPIGNTKRTYPQIIRDWKTALSIRLLGGQDCAYIKIHR</sequence>
<organism evidence="2 3">
    <name type="scientific">Candidatus Roizmanbacteria bacterium RIFCSPHIGHO2_01_FULL_39_8</name>
    <dbReference type="NCBI Taxonomy" id="1802033"/>
    <lineage>
        <taxon>Bacteria</taxon>
        <taxon>Candidatus Roizmaniibacteriota</taxon>
    </lineage>
</organism>
<dbReference type="Gene3D" id="3.90.70.10">
    <property type="entry name" value="Cysteine proteinases"/>
    <property type="match status" value="1"/>
</dbReference>
<name>A0A1F7GRP4_9BACT</name>
<proteinExistence type="predicted"/>
<accession>A0A1F7GRP4</accession>
<protein>
    <recommendedName>
        <fullName evidence="1">Peptidase C39-like domain-containing protein</fullName>
    </recommendedName>
</protein>
<dbReference type="InterPro" id="IPR038765">
    <property type="entry name" value="Papain-like_cys_pep_sf"/>
</dbReference>
<evidence type="ECO:0000259" key="1">
    <source>
        <dbReference type="Pfam" id="PF13529"/>
    </source>
</evidence>